<dbReference type="OrthoDB" id="2678913at2759"/>
<dbReference type="AlphaFoldDB" id="A0A9P7FE61"/>
<dbReference type="SUPFAM" id="SSF56349">
    <property type="entry name" value="DNA breaking-rejoining enzymes"/>
    <property type="match status" value="1"/>
</dbReference>
<dbReference type="RefSeq" id="XP_041297209.1">
    <property type="nucleotide sequence ID" value="XM_041441033.1"/>
</dbReference>
<keyword evidence="1" id="KW-0238">DNA-binding</keyword>
<dbReference type="InterPro" id="IPR011010">
    <property type="entry name" value="DNA_brk_join_enz"/>
</dbReference>
<dbReference type="GO" id="GO:0015074">
    <property type="term" value="P:DNA integration"/>
    <property type="evidence" value="ECO:0007669"/>
    <property type="project" value="InterPro"/>
</dbReference>
<comment type="caution">
    <text evidence="3">The sequence shown here is derived from an EMBL/GenBank/DDBJ whole genome shotgun (WGS) entry which is preliminary data.</text>
</comment>
<proteinExistence type="predicted"/>
<dbReference type="EMBL" id="JABBWM010000007">
    <property type="protein sequence ID" value="KAG2115830.1"/>
    <property type="molecule type" value="Genomic_DNA"/>
</dbReference>
<dbReference type="PANTHER" id="PTHR34605:SF3">
    <property type="entry name" value="P CELL-TYPE AGGLUTINATION PROTEIN MAP4-LIKE-RELATED"/>
    <property type="match status" value="1"/>
</dbReference>
<evidence type="ECO:0008006" key="5">
    <source>
        <dbReference type="Google" id="ProtNLM"/>
    </source>
</evidence>
<keyword evidence="4" id="KW-1185">Reference proteome</keyword>
<evidence type="ECO:0000256" key="1">
    <source>
        <dbReference type="ARBA" id="ARBA00023125"/>
    </source>
</evidence>
<evidence type="ECO:0000313" key="3">
    <source>
        <dbReference type="EMBL" id="KAG2115830.1"/>
    </source>
</evidence>
<dbReference type="GO" id="GO:0006310">
    <property type="term" value="P:DNA recombination"/>
    <property type="evidence" value="ECO:0007669"/>
    <property type="project" value="UniProtKB-KW"/>
</dbReference>
<reference evidence="3" key="1">
    <citation type="journal article" date="2020" name="New Phytol.">
        <title>Comparative genomics reveals dynamic genome evolution in host specialist ectomycorrhizal fungi.</title>
        <authorList>
            <person name="Lofgren L.A."/>
            <person name="Nguyen N.H."/>
            <person name="Vilgalys R."/>
            <person name="Ruytinx J."/>
            <person name="Liao H.L."/>
            <person name="Branco S."/>
            <person name="Kuo A."/>
            <person name="LaButti K."/>
            <person name="Lipzen A."/>
            <person name="Andreopoulos W."/>
            <person name="Pangilinan J."/>
            <person name="Riley R."/>
            <person name="Hundley H."/>
            <person name="Na H."/>
            <person name="Barry K."/>
            <person name="Grigoriev I.V."/>
            <person name="Stajich J.E."/>
            <person name="Kennedy P.G."/>
        </authorList>
    </citation>
    <scope>NUCLEOTIDE SEQUENCE</scope>
    <source>
        <strain evidence="3">FC423</strain>
    </source>
</reference>
<dbReference type="InterPro" id="IPR052925">
    <property type="entry name" value="Phage_Integrase-like_Recomb"/>
</dbReference>
<accession>A0A9P7FE61</accession>
<dbReference type="Gene3D" id="1.10.443.10">
    <property type="entry name" value="Intergrase catalytic core"/>
    <property type="match status" value="1"/>
</dbReference>
<dbReference type="InterPro" id="IPR010998">
    <property type="entry name" value="Integrase_recombinase_N"/>
</dbReference>
<dbReference type="PANTHER" id="PTHR34605">
    <property type="entry name" value="PHAGE_INTEGRASE DOMAIN-CONTAINING PROTEIN"/>
    <property type="match status" value="1"/>
</dbReference>
<dbReference type="GeneID" id="64703292"/>
<sequence>MRVAAGPDGRYLAITEEDLERVLTVMNLSWTAGTRECYGAGFLIFHVFCDERSIPEDERCPVDTRTILNFVSSCAGSYSGKTLTNYVYAVKAWHTIHGQSWIVNQDQLRVSLDGAAELTPSSSKRSKREPFMVKLILEIRAHLNLDTPLDAAVFACLTTAFYALCRLGELTTKTMKDFDPGKTVKRSDVEFDVEDRHHFHATKIFIPRTKVSASGESVYWAQQDNQTDPKTALLHHFAINDPQRDGHLFAWKHVKGMRPLTRNEFWKRINGIIKRAGLGNFKGHGLHIGGTLEYLLRRVPFDVVKSIGRWSSEAFTGYLRKHAHILALYLQESPALEPFTRYTMPPVH</sequence>
<dbReference type="Gene3D" id="1.10.150.130">
    <property type="match status" value="1"/>
</dbReference>
<protein>
    <recommendedName>
        <fullName evidence="5">DNA breaking-rejoining enzyme</fullName>
    </recommendedName>
</protein>
<evidence type="ECO:0000256" key="2">
    <source>
        <dbReference type="ARBA" id="ARBA00023172"/>
    </source>
</evidence>
<keyword evidence="2" id="KW-0233">DNA recombination</keyword>
<dbReference type="Proteomes" id="UP000823399">
    <property type="component" value="Unassembled WGS sequence"/>
</dbReference>
<dbReference type="SUPFAM" id="SSF47823">
    <property type="entry name" value="lambda integrase-like, N-terminal domain"/>
    <property type="match status" value="1"/>
</dbReference>
<dbReference type="GO" id="GO:0003677">
    <property type="term" value="F:DNA binding"/>
    <property type="evidence" value="ECO:0007669"/>
    <property type="project" value="UniProtKB-KW"/>
</dbReference>
<name>A0A9P7FE61_9AGAM</name>
<organism evidence="3 4">
    <name type="scientific">Suillus discolor</name>
    <dbReference type="NCBI Taxonomy" id="1912936"/>
    <lineage>
        <taxon>Eukaryota</taxon>
        <taxon>Fungi</taxon>
        <taxon>Dikarya</taxon>
        <taxon>Basidiomycota</taxon>
        <taxon>Agaricomycotina</taxon>
        <taxon>Agaricomycetes</taxon>
        <taxon>Agaricomycetidae</taxon>
        <taxon>Boletales</taxon>
        <taxon>Suillineae</taxon>
        <taxon>Suillaceae</taxon>
        <taxon>Suillus</taxon>
    </lineage>
</organism>
<dbReference type="InterPro" id="IPR013762">
    <property type="entry name" value="Integrase-like_cat_sf"/>
</dbReference>
<gene>
    <name evidence="3" type="ORF">F5147DRAFT_769242</name>
</gene>
<evidence type="ECO:0000313" key="4">
    <source>
        <dbReference type="Proteomes" id="UP000823399"/>
    </source>
</evidence>